<comment type="cofactor">
    <cofactor evidence="14">
        <name>FAD</name>
        <dbReference type="ChEBI" id="CHEBI:57692"/>
    </cofactor>
    <text evidence="14">Binds 1 FAD per monomer.</text>
</comment>
<dbReference type="GO" id="GO:0050660">
    <property type="term" value="F:flavin adenine dinucleotide binding"/>
    <property type="evidence" value="ECO:0007669"/>
    <property type="project" value="UniProtKB-UniRule"/>
</dbReference>
<evidence type="ECO:0000256" key="5">
    <source>
        <dbReference type="ARBA" id="ARBA00022827"/>
    </source>
</evidence>
<dbReference type="GO" id="GO:0010181">
    <property type="term" value="F:FMN binding"/>
    <property type="evidence" value="ECO:0007669"/>
    <property type="project" value="UniProtKB-UniRule"/>
</dbReference>
<protein>
    <recommendedName>
        <fullName evidence="14 15">NADPH--cytochrome P450 reductase</fullName>
        <shortName evidence="14">CPR</shortName>
        <shortName evidence="14">P450R</shortName>
        <ecNumber evidence="14 15">1.6.2.4</ecNumber>
    </recommendedName>
</protein>
<dbReference type="PRINTS" id="PR00371">
    <property type="entry name" value="FPNCR"/>
</dbReference>
<dbReference type="PROSITE" id="PS50902">
    <property type="entry name" value="FLAVODOXIN_LIKE"/>
    <property type="match status" value="1"/>
</dbReference>
<gene>
    <name evidence="18" type="ORF">CONCODRAFT_79089</name>
</gene>
<dbReference type="HAMAP" id="MF_03212">
    <property type="entry name" value="NCPR"/>
    <property type="match status" value="1"/>
</dbReference>
<dbReference type="Gene3D" id="2.40.30.10">
    <property type="entry name" value="Translation factors"/>
    <property type="match status" value="1"/>
</dbReference>
<dbReference type="SUPFAM" id="SSF52218">
    <property type="entry name" value="Flavoproteins"/>
    <property type="match status" value="1"/>
</dbReference>
<dbReference type="Gene3D" id="3.40.50.80">
    <property type="entry name" value="Nucleotide-binding domain of ferredoxin-NADP reductase (FNR) module"/>
    <property type="match status" value="1"/>
</dbReference>
<evidence type="ECO:0000256" key="9">
    <source>
        <dbReference type="ARBA" id="ARBA00023002"/>
    </source>
</evidence>
<evidence type="ECO:0000259" key="16">
    <source>
        <dbReference type="PROSITE" id="PS50902"/>
    </source>
</evidence>
<dbReference type="InterPro" id="IPR023173">
    <property type="entry name" value="NADPH_Cyt_P450_Rdtase_alpha"/>
</dbReference>
<comment type="similarity">
    <text evidence="14">In the N-terminal section; belongs to the flavodoxin family.</text>
</comment>
<organism evidence="18 19">
    <name type="scientific">Conidiobolus coronatus (strain ATCC 28846 / CBS 209.66 / NRRL 28638)</name>
    <name type="common">Delacroixia coronata</name>
    <dbReference type="NCBI Taxonomy" id="796925"/>
    <lineage>
        <taxon>Eukaryota</taxon>
        <taxon>Fungi</taxon>
        <taxon>Fungi incertae sedis</taxon>
        <taxon>Zoopagomycota</taxon>
        <taxon>Entomophthoromycotina</taxon>
        <taxon>Entomophthoromycetes</taxon>
        <taxon>Entomophthorales</taxon>
        <taxon>Ancylistaceae</taxon>
        <taxon>Conidiobolus</taxon>
    </lineage>
</organism>
<keyword evidence="6 14" id="KW-0521">NADP</keyword>
<feature type="binding site" evidence="14">
    <location>
        <begin position="175"/>
        <end position="184"/>
    </location>
    <ligand>
        <name>FMN</name>
        <dbReference type="ChEBI" id="CHEBI:58210"/>
    </ligand>
</feature>
<keyword evidence="14" id="KW-0443">Lipid metabolism</keyword>
<evidence type="ECO:0000256" key="15">
    <source>
        <dbReference type="PIRNR" id="PIRNR000208"/>
    </source>
</evidence>
<dbReference type="OMA" id="VFTIHAD"/>
<evidence type="ECO:0000313" key="18">
    <source>
        <dbReference type="EMBL" id="KXN69899.1"/>
    </source>
</evidence>
<comment type="subcellular location">
    <subcellularLocation>
        <location evidence="14">Endoplasmic reticulum membrane</location>
        <topology evidence="14">Single-pass membrane protein</topology>
        <orientation evidence="14">Cytoplasmic side</orientation>
    </subcellularLocation>
    <subcellularLocation>
        <location evidence="14">Mitochondrion outer membrane</location>
        <topology evidence="14">Single-pass membrane protein</topology>
        <orientation evidence="14">Cytoplasmic side</orientation>
    </subcellularLocation>
    <subcellularLocation>
        <location evidence="14">Cell membrane</location>
        <topology evidence="14">Single-pass membrane protein</topology>
        <orientation evidence="14">Cytoplasmic side</orientation>
    </subcellularLocation>
</comment>
<dbReference type="InterPro" id="IPR023208">
    <property type="entry name" value="P450R"/>
</dbReference>
<dbReference type="Gene3D" id="3.40.50.360">
    <property type="match status" value="1"/>
</dbReference>
<keyword evidence="13 14" id="KW-0753">Steroid metabolism</keyword>
<dbReference type="CDD" id="cd06204">
    <property type="entry name" value="CYPOR"/>
    <property type="match status" value="1"/>
</dbReference>
<dbReference type="AlphaFoldDB" id="A0A137P4M9"/>
<dbReference type="Pfam" id="PF00175">
    <property type="entry name" value="NAD_binding_1"/>
    <property type="match status" value="1"/>
</dbReference>
<evidence type="ECO:0000256" key="1">
    <source>
        <dbReference type="ARBA" id="ARBA00022630"/>
    </source>
</evidence>
<feature type="binding site" evidence="14">
    <location>
        <position position="210"/>
    </location>
    <ligand>
        <name>FMN</name>
        <dbReference type="ChEBI" id="CHEBI:58210"/>
    </ligand>
</feature>
<dbReference type="InterPro" id="IPR017927">
    <property type="entry name" value="FAD-bd_FR_type"/>
</dbReference>
<keyword evidence="14" id="KW-1003">Cell membrane</keyword>
<evidence type="ECO:0000256" key="13">
    <source>
        <dbReference type="ARBA" id="ARBA00023221"/>
    </source>
</evidence>
<comment type="cofactor">
    <cofactor evidence="14">
        <name>FMN</name>
        <dbReference type="ChEBI" id="CHEBI:58210"/>
    </cofactor>
    <text evidence="14">Binds 1 FMN per monomer.</text>
</comment>
<dbReference type="GO" id="GO:0005829">
    <property type="term" value="C:cytosol"/>
    <property type="evidence" value="ECO:0007669"/>
    <property type="project" value="TreeGrafter"/>
</dbReference>
<comment type="caution">
    <text evidence="14">Lacks conserved residue(s) required for the propagation of feature annotation.</text>
</comment>
<keyword evidence="19" id="KW-1185">Reference proteome</keyword>
<feature type="binding site" evidence="14">
    <location>
        <begin position="629"/>
        <end position="630"/>
    </location>
    <ligand>
        <name>NADP(+)</name>
        <dbReference type="ChEBI" id="CHEBI:58349"/>
    </ligand>
</feature>
<dbReference type="EMBL" id="KQ964519">
    <property type="protein sequence ID" value="KXN69899.1"/>
    <property type="molecule type" value="Genomic_DNA"/>
</dbReference>
<keyword evidence="11 14" id="KW-0472">Membrane</keyword>
<evidence type="ECO:0000256" key="14">
    <source>
        <dbReference type="HAMAP-Rule" id="MF_03212"/>
    </source>
</evidence>
<feature type="binding site" evidence="14">
    <location>
        <begin position="504"/>
        <end position="507"/>
    </location>
    <ligand>
        <name>FAD</name>
        <dbReference type="ChEBI" id="CHEBI:57692"/>
    </ligand>
</feature>
<dbReference type="InterPro" id="IPR039261">
    <property type="entry name" value="FNR_nucleotide-bd"/>
</dbReference>
<evidence type="ECO:0000256" key="3">
    <source>
        <dbReference type="ARBA" id="ARBA00022692"/>
    </source>
</evidence>
<evidence type="ECO:0000256" key="12">
    <source>
        <dbReference type="ARBA" id="ARBA00023166"/>
    </source>
</evidence>
<dbReference type="Pfam" id="PF00258">
    <property type="entry name" value="Flavodoxin_1"/>
    <property type="match status" value="1"/>
</dbReference>
<feature type="binding site" evidence="14">
    <location>
        <begin position="127"/>
        <end position="130"/>
    </location>
    <ligand>
        <name>FMN</name>
        <dbReference type="ChEBI" id="CHEBI:58210"/>
    </ligand>
</feature>
<comment type="similarity">
    <text evidence="14">Belongs to the NADPH--cytochrome P450 reductase family.</text>
</comment>
<dbReference type="InterPro" id="IPR001094">
    <property type="entry name" value="Flavdoxin-like"/>
</dbReference>
<keyword evidence="5 14" id="KW-0274">FAD</keyword>
<dbReference type="GO" id="GO:0006696">
    <property type="term" value="P:ergosterol biosynthetic process"/>
    <property type="evidence" value="ECO:0007669"/>
    <property type="project" value="UniProtKB-UniRule"/>
</dbReference>
<feature type="binding site" evidence="14">
    <location>
        <begin position="76"/>
        <end position="81"/>
    </location>
    <ligand>
        <name>FMN</name>
        <dbReference type="ChEBI" id="CHEBI:58210"/>
    </ligand>
</feature>
<keyword evidence="14" id="KW-0444">Lipid biosynthesis</keyword>
<keyword evidence="10 14" id="KW-0756">Sterol biosynthesis</keyword>
<comment type="function">
    <text evidence="14">This enzyme is required for electron transfer from NADP to cytochrome P450 in microsomes. It can also provide electron transfer to heme oxygenase and cytochrome B5. Involved in ergosterol biosynthesis.</text>
</comment>
<dbReference type="InterPro" id="IPR008254">
    <property type="entry name" value="Flavodoxin/NO_synth"/>
</dbReference>
<evidence type="ECO:0000256" key="4">
    <source>
        <dbReference type="ARBA" id="ARBA00022824"/>
    </source>
</evidence>
<feature type="binding site" evidence="14">
    <location>
        <begin position="468"/>
        <end position="471"/>
    </location>
    <ligand>
        <name>FAD</name>
        <dbReference type="ChEBI" id="CHEBI:57692"/>
    </ligand>
</feature>
<dbReference type="PANTHER" id="PTHR19384">
    <property type="entry name" value="NITRIC OXIDE SYNTHASE-RELATED"/>
    <property type="match status" value="1"/>
</dbReference>
<dbReference type="GO" id="GO:0050661">
    <property type="term" value="F:NADP binding"/>
    <property type="evidence" value="ECO:0007669"/>
    <property type="project" value="UniProtKB-UniRule"/>
</dbReference>
<keyword evidence="3" id="KW-0812">Transmembrane</keyword>
<dbReference type="EC" id="1.6.2.4" evidence="14 15"/>
<dbReference type="InterPro" id="IPR017938">
    <property type="entry name" value="Riboflavin_synthase-like_b-brl"/>
</dbReference>
<feature type="binding site" evidence="14">
    <location>
        <begin position="635"/>
        <end position="639"/>
    </location>
    <ligand>
        <name>NADP(+)</name>
        <dbReference type="ChEBI" id="CHEBI:58349"/>
    </ligand>
</feature>
<sequence length="711" mass="79806">MSIAKFAGLDLNSMEGVVFTALFAVCGAYLLKSYIFSEGAKQAPAPAPVKAPIVKNRNIVKKLQEVGANVVIFFGSQTGTAEDFSGRLAKEAKQRFGVNCLVADIDDYDMDQLDTIPEEYLAIFVMATYGEGEPTDNASDFYHMFVDQTDAPWSEGITDISESPLKNLRYIIFGLGNRTYEHFNHTAIKVDEFLTKFGAKRFFEVGMGDDDGSLEDDFIKWKDPMWKHFCEALEIDFENAGNQKVQATMAISEVDPADQTGDVYQGQLIDPNAKIAPGSPVTYDAKNPFYAPVKITRELFADNCGRHCVHLELDINGTNISYQTGDHVGVWATNPESEVQLIAKAFGLTEKLDQVITAINTDPTAAKKYPFPVPTTYLTMLRHYVDICAAPSRQFLTQVVTLAKSNVAKEYLNSISADLEKYTNAVTNHRLTMAEIILHIQELEAKSTEKTVIPLELVVENLGRILPRFYSISSSNKVHPKNVHVTASVLEFSPKDLQERKVYGLFTNYLLAVHNQLIGSDQPTHKYHLEPQTDQSVLTIPMFIRKSNFALPKSPKTPVIMIGPGTGVAPFRGFVQDRAYSAQQGQEVGATILYFGCRTREEDFLYSSEWESLFNALPGDESKMINAFSREQAEKVYVQHLLKKDSELMWKLINEQNAHIYVCGDAKYMAKDVNNVFIEIAQQQGQLNEQHAINYVKKLRSQNRYQEDVWA</sequence>
<dbReference type="SUPFAM" id="SSF52343">
    <property type="entry name" value="Ferredoxin reductase-like, C-terminal NADP-linked domain"/>
    <property type="match status" value="1"/>
</dbReference>
<feature type="domain" description="Flavodoxin-like" evidence="16">
    <location>
        <begin position="70"/>
        <end position="226"/>
    </location>
</feature>
<keyword evidence="14" id="KW-0496">Mitochondrion</keyword>
<dbReference type="FunFam" id="3.40.50.360:FF:000024">
    <property type="entry name" value="NADPH--cytochrome P450 reductase"/>
    <property type="match status" value="1"/>
</dbReference>
<feature type="binding site" evidence="14">
    <location>
        <position position="306"/>
    </location>
    <ligand>
        <name>NADP(+)</name>
        <dbReference type="ChEBI" id="CHEBI:58349"/>
    </ligand>
</feature>
<comment type="catalytic activity">
    <reaction evidence="14 15">
        <text>2 oxidized [cytochrome P450] + NADPH = 2 reduced [cytochrome P450] + NADP(+) + H(+)</text>
        <dbReference type="Rhea" id="RHEA:24040"/>
        <dbReference type="Rhea" id="RHEA-COMP:14627"/>
        <dbReference type="Rhea" id="RHEA-COMP:14628"/>
        <dbReference type="ChEBI" id="CHEBI:15378"/>
        <dbReference type="ChEBI" id="CHEBI:55376"/>
        <dbReference type="ChEBI" id="CHEBI:57783"/>
        <dbReference type="ChEBI" id="CHEBI:58349"/>
        <dbReference type="ChEBI" id="CHEBI:60344"/>
        <dbReference type="EC" id="1.6.2.4"/>
    </reaction>
</comment>
<dbReference type="PIRSF" id="PIRSF000208">
    <property type="entry name" value="P450R"/>
    <property type="match status" value="1"/>
</dbReference>
<evidence type="ECO:0000259" key="17">
    <source>
        <dbReference type="PROSITE" id="PS51384"/>
    </source>
</evidence>
<feature type="binding site" evidence="14">
    <location>
        <position position="672"/>
    </location>
    <ligand>
        <name>NADP(+)</name>
        <dbReference type="ChEBI" id="CHEBI:58349"/>
    </ligand>
</feature>
<evidence type="ECO:0000256" key="6">
    <source>
        <dbReference type="ARBA" id="ARBA00022857"/>
    </source>
</evidence>
<keyword evidence="8" id="KW-1133">Transmembrane helix</keyword>
<dbReference type="InterPro" id="IPR003097">
    <property type="entry name" value="CysJ-like_FAD-binding"/>
</dbReference>
<evidence type="ECO:0000256" key="7">
    <source>
        <dbReference type="ARBA" id="ARBA00022955"/>
    </source>
</evidence>
<feature type="domain" description="FAD-binding FR-type" evidence="17">
    <location>
        <begin position="286"/>
        <end position="552"/>
    </location>
</feature>
<dbReference type="GO" id="GO:0003958">
    <property type="term" value="F:NADPH-hemoprotein reductase activity"/>
    <property type="evidence" value="ECO:0007669"/>
    <property type="project" value="UniProtKB-UniRule"/>
</dbReference>
<evidence type="ECO:0000256" key="8">
    <source>
        <dbReference type="ARBA" id="ARBA00022989"/>
    </source>
</evidence>
<keyword evidence="2 14" id="KW-0288">FMN</keyword>
<keyword evidence="14" id="KW-1000">Mitochondrion outer membrane</keyword>
<dbReference type="InterPro" id="IPR001709">
    <property type="entry name" value="Flavoprot_Pyr_Nucl_cyt_Rdtase"/>
</dbReference>
<dbReference type="PROSITE" id="PS51384">
    <property type="entry name" value="FAD_FR"/>
    <property type="match status" value="1"/>
</dbReference>
<keyword evidence="4 14" id="KW-0256">Endoplasmic reticulum</keyword>
<dbReference type="Proteomes" id="UP000070444">
    <property type="component" value="Unassembled WGS sequence"/>
</dbReference>
<dbReference type="InterPro" id="IPR029039">
    <property type="entry name" value="Flavoprotein-like_sf"/>
</dbReference>
<dbReference type="Pfam" id="PF00667">
    <property type="entry name" value="FAD_binding_1"/>
    <property type="match status" value="1"/>
</dbReference>
<comment type="similarity">
    <text evidence="14 15">In the C-terminal section; belongs to the flavoprotein pyridine nucleotide cytochrome reductase family.</text>
</comment>
<dbReference type="PRINTS" id="PR00369">
    <property type="entry name" value="FLAVODOXIN"/>
</dbReference>
<dbReference type="PANTHER" id="PTHR19384:SF17">
    <property type="entry name" value="NADPH--CYTOCHROME P450 REDUCTASE"/>
    <property type="match status" value="1"/>
</dbReference>
<evidence type="ECO:0000256" key="10">
    <source>
        <dbReference type="ARBA" id="ARBA00023011"/>
    </source>
</evidence>
<name>A0A137P4M9_CONC2</name>
<dbReference type="GO" id="GO:0005886">
    <property type="term" value="C:plasma membrane"/>
    <property type="evidence" value="ECO:0007669"/>
    <property type="project" value="UniProtKB-SubCell"/>
</dbReference>
<dbReference type="InterPro" id="IPR001433">
    <property type="entry name" value="OxRdtase_FAD/NAD-bd"/>
</dbReference>
<dbReference type="OrthoDB" id="1856718at2759"/>
<dbReference type="SUPFAM" id="SSF63380">
    <property type="entry name" value="Riboflavin synthase domain-like"/>
    <property type="match status" value="1"/>
</dbReference>
<dbReference type="GO" id="GO:0005741">
    <property type="term" value="C:mitochondrial outer membrane"/>
    <property type="evidence" value="ECO:0007669"/>
    <property type="project" value="UniProtKB-SubCell"/>
</dbReference>
<proteinExistence type="inferred from homology"/>
<reference evidence="18 19" key="1">
    <citation type="journal article" date="2015" name="Genome Biol. Evol.">
        <title>Phylogenomic analyses indicate that early fungi evolved digesting cell walls of algal ancestors of land plants.</title>
        <authorList>
            <person name="Chang Y."/>
            <person name="Wang S."/>
            <person name="Sekimoto S."/>
            <person name="Aerts A.L."/>
            <person name="Choi C."/>
            <person name="Clum A."/>
            <person name="LaButti K.M."/>
            <person name="Lindquist E.A."/>
            <person name="Yee Ngan C."/>
            <person name="Ohm R.A."/>
            <person name="Salamov A.A."/>
            <person name="Grigoriev I.V."/>
            <person name="Spatafora J.W."/>
            <person name="Berbee M.L."/>
        </authorList>
    </citation>
    <scope>NUCLEOTIDE SEQUENCE [LARGE SCALE GENOMIC DNA]</scope>
    <source>
        <strain evidence="18 19">NRRL 28638</strain>
    </source>
</reference>
<accession>A0A137P4M9</accession>
<keyword evidence="1 14" id="KW-0285">Flavoprotein</keyword>
<evidence type="ECO:0000256" key="2">
    <source>
        <dbReference type="ARBA" id="ARBA00022643"/>
    </source>
</evidence>
<keyword evidence="12 14" id="KW-1207">Sterol metabolism</keyword>
<keyword evidence="7 14" id="KW-0752">Steroid biosynthesis</keyword>
<feature type="binding site" evidence="14">
    <location>
        <position position="710"/>
    </location>
    <ligand>
        <name>FAD</name>
        <dbReference type="ChEBI" id="CHEBI:57692"/>
    </ligand>
</feature>
<dbReference type="FunFam" id="3.40.50.80:FF:000001">
    <property type="entry name" value="NADPH--cytochrome P450 reductase 1"/>
    <property type="match status" value="1"/>
</dbReference>
<feature type="binding site" evidence="14">
    <location>
        <position position="566"/>
    </location>
    <ligand>
        <name>NADP(+)</name>
        <dbReference type="ChEBI" id="CHEBI:58349"/>
    </ligand>
</feature>
<dbReference type="GO" id="GO:0005789">
    <property type="term" value="C:endoplasmic reticulum membrane"/>
    <property type="evidence" value="ECO:0007669"/>
    <property type="project" value="UniProtKB-SubCell"/>
</dbReference>
<keyword evidence="9 14" id="KW-0560">Oxidoreductase</keyword>
<evidence type="ECO:0000313" key="19">
    <source>
        <dbReference type="Proteomes" id="UP000070444"/>
    </source>
</evidence>
<dbReference type="Gene3D" id="1.20.990.10">
    <property type="entry name" value="NADPH-cytochrome p450 Reductase, Chain A, domain 3"/>
    <property type="match status" value="1"/>
</dbReference>
<evidence type="ECO:0000256" key="11">
    <source>
        <dbReference type="ARBA" id="ARBA00023136"/>
    </source>
</evidence>
<dbReference type="STRING" id="796925.A0A137P4M9"/>